<dbReference type="SUPFAM" id="SSF50692">
    <property type="entry name" value="ADC-like"/>
    <property type="match status" value="1"/>
</dbReference>
<dbReference type="Gene3D" id="2.40.40.20">
    <property type="match status" value="1"/>
</dbReference>
<evidence type="ECO:0000259" key="1">
    <source>
        <dbReference type="Pfam" id="PF01568"/>
    </source>
</evidence>
<dbReference type="AlphaFoldDB" id="A0A0F9K836"/>
<dbReference type="InterPro" id="IPR006657">
    <property type="entry name" value="MoPterin_dinucl-bd_dom"/>
</dbReference>
<dbReference type="EMBL" id="LAZR01015790">
    <property type="protein sequence ID" value="KKM07358.1"/>
    <property type="molecule type" value="Genomic_DNA"/>
</dbReference>
<evidence type="ECO:0000313" key="2">
    <source>
        <dbReference type="EMBL" id="KKM07358.1"/>
    </source>
</evidence>
<dbReference type="InterPro" id="IPR009010">
    <property type="entry name" value="Asp_de-COase-like_dom_sf"/>
</dbReference>
<comment type="caution">
    <text evidence="2">The sequence shown here is derived from an EMBL/GenBank/DDBJ whole genome shotgun (WGS) entry which is preliminary data.</text>
</comment>
<proteinExistence type="predicted"/>
<dbReference type="GO" id="GO:0016491">
    <property type="term" value="F:oxidoreductase activity"/>
    <property type="evidence" value="ECO:0007669"/>
    <property type="project" value="InterPro"/>
</dbReference>
<feature type="domain" description="Molybdopterin dinucleotide-binding" evidence="1">
    <location>
        <begin position="35"/>
        <end position="96"/>
    </location>
</feature>
<dbReference type="Pfam" id="PF01568">
    <property type="entry name" value="Molydop_binding"/>
    <property type="match status" value="1"/>
</dbReference>
<name>A0A0F9K836_9ZZZZ</name>
<reference evidence="2" key="1">
    <citation type="journal article" date="2015" name="Nature">
        <title>Complex archaea that bridge the gap between prokaryotes and eukaryotes.</title>
        <authorList>
            <person name="Spang A."/>
            <person name="Saw J.H."/>
            <person name="Jorgensen S.L."/>
            <person name="Zaremba-Niedzwiedzka K."/>
            <person name="Martijn J."/>
            <person name="Lind A.E."/>
            <person name="van Eijk R."/>
            <person name="Schleper C."/>
            <person name="Guy L."/>
            <person name="Ettema T.J."/>
        </authorList>
    </citation>
    <scope>NUCLEOTIDE SEQUENCE</scope>
</reference>
<organism evidence="2">
    <name type="scientific">marine sediment metagenome</name>
    <dbReference type="NCBI Taxonomy" id="412755"/>
    <lineage>
        <taxon>unclassified sequences</taxon>
        <taxon>metagenomes</taxon>
        <taxon>ecological metagenomes</taxon>
    </lineage>
</organism>
<protein>
    <recommendedName>
        <fullName evidence="1">Molybdopterin dinucleotide-binding domain-containing protein</fullName>
    </recommendedName>
</protein>
<dbReference type="GO" id="GO:0043546">
    <property type="term" value="F:molybdopterin cofactor binding"/>
    <property type="evidence" value="ECO:0007669"/>
    <property type="project" value="InterPro"/>
</dbReference>
<accession>A0A0F9K836</accession>
<gene>
    <name evidence="2" type="ORF">LCGC14_1734740</name>
</gene>
<sequence>MELFVNTVRMINNDQMKEFSFGDDISLRESLALGLINPRDFENLKLTPSVNLKISNQNGQVIIKVKQDENVPIGTLLMPVSIWANQITGISNNQLTFKNIRANVEVTQETILNLNDLLNIIKK</sequence>